<evidence type="ECO:0000259" key="6">
    <source>
        <dbReference type="Pfam" id="PF18085"/>
    </source>
</evidence>
<evidence type="ECO:0000256" key="4">
    <source>
        <dbReference type="ARBA" id="ARBA00022840"/>
    </source>
</evidence>
<proteinExistence type="predicted"/>
<dbReference type="EMBL" id="JBEPSJ010000003">
    <property type="protein sequence ID" value="MET4583149.1"/>
    <property type="molecule type" value="Genomic_DNA"/>
</dbReference>
<evidence type="ECO:0000256" key="5">
    <source>
        <dbReference type="SAM" id="MobiDB-lite"/>
    </source>
</evidence>
<evidence type="ECO:0000313" key="7">
    <source>
        <dbReference type="EMBL" id="MET4583149.1"/>
    </source>
</evidence>
<gene>
    <name evidence="7" type="ORF">ABIE21_002668</name>
</gene>
<feature type="region of interest" description="Disordered" evidence="5">
    <location>
        <begin position="135"/>
        <end position="156"/>
    </location>
</feature>
<accession>A0ABV2QQ12</accession>
<dbReference type="Pfam" id="PF18085">
    <property type="entry name" value="Mak_N_cap"/>
    <property type="match status" value="1"/>
</dbReference>
<dbReference type="NCBIfam" id="NF047744">
    <property type="entry name" value="CG0192_rel"/>
    <property type="match status" value="1"/>
</dbReference>
<keyword evidence="8" id="KW-1185">Reference proteome</keyword>
<organism evidence="7 8">
    <name type="scientific">Conyzicola nivalis</name>
    <dbReference type="NCBI Taxonomy" id="1477021"/>
    <lineage>
        <taxon>Bacteria</taxon>
        <taxon>Bacillati</taxon>
        <taxon>Actinomycetota</taxon>
        <taxon>Actinomycetes</taxon>
        <taxon>Micrococcales</taxon>
        <taxon>Microbacteriaceae</taxon>
        <taxon>Conyzicola</taxon>
    </lineage>
</organism>
<evidence type="ECO:0000256" key="2">
    <source>
        <dbReference type="ARBA" id="ARBA00022741"/>
    </source>
</evidence>
<dbReference type="RefSeq" id="WP_354025317.1">
    <property type="nucleotide sequence ID" value="NZ_JBEPSJ010000003.1"/>
</dbReference>
<name>A0ABV2QQ12_9MICO</name>
<feature type="domain" description="Maltokinase N-terminal cap" evidence="6">
    <location>
        <begin position="20"/>
        <end position="103"/>
    </location>
</feature>
<keyword evidence="1" id="KW-0808">Transferase</keyword>
<sequence length="214" mass="22263">MALLHQAEIRPSKLELVEAWAPSQPWFVGAAGTGFAARAAYRLDDPEGEVGIETVLLRQSDGAVVQIPLTYRGAPLEGAEAWLITTMQHSVLGDRWVYDGAGDPAYLAATATAALTGGVQAELVVQIDGETVRREPTARVSGSGAQTTSVAPPAVADVSTRHERGITTATAGGLSVTITRYPGVVELGETGDASISGTWAEQTEALRLVVVSVA</sequence>
<keyword evidence="3" id="KW-0418">Kinase</keyword>
<evidence type="ECO:0000313" key="8">
    <source>
        <dbReference type="Proteomes" id="UP001549257"/>
    </source>
</evidence>
<evidence type="ECO:0000256" key="1">
    <source>
        <dbReference type="ARBA" id="ARBA00022679"/>
    </source>
</evidence>
<comment type="caution">
    <text evidence="7">The sequence shown here is derived from an EMBL/GenBank/DDBJ whole genome shotgun (WGS) entry which is preliminary data.</text>
</comment>
<keyword evidence="4" id="KW-0067">ATP-binding</keyword>
<reference evidence="7 8" key="1">
    <citation type="submission" date="2024-06" db="EMBL/GenBank/DDBJ databases">
        <title>Sorghum-associated microbial communities from plants grown in Nebraska, USA.</title>
        <authorList>
            <person name="Schachtman D."/>
        </authorList>
    </citation>
    <scope>NUCLEOTIDE SEQUENCE [LARGE SCALE GENOMIC DNA]</scope>
    <source>
        <strain evidence="7 8">2857</strain>
    </source>
</reference>
<protein>
    <recommendedName>
        <fullName evidence="6">Maltokinase N-terminal cap domain-containing protein</fullName>
    </recommendedName>
</protein>
<dbReference type="InterPro" id="IPR040999">
    <property type="entry name" value="Mak_N_cap"/>
</dbReference>
<keyword evidence="2" id="KW-0547">Nucleotide-binding</keyword>
<evidence type="ECO:0000256" key="3">
    <source>
        <dbReference type="ARBA" id="ARBA00022777"/>
    </source>
</evidence>
<dbReference type="Proteomes" id="UP001549257">
    <property type="component" value="Unassembled WGS sequence"/>
</dbReference>